<dbReference type="PANTHER" id="PTHR47099:SF1">
    <property type="entry name" value="METHYLCOBAMIDE:COM METHYLTRANSFERASE MTBA"/>
    <property type="match status" value="1"/>
</dbReference>
<sequence length="348" mass="39442">MFQLEDVKNKRTPDFENLLTVLRREQPPRYTLFEFFLNDPLEAYVTGAKLDPNDPEDVFKNKIEAFAMLGYDYTTMHASDFFFPHKQNEHGKASISVNEGAIITDPESYKAYQWPDPEAAYNGRLERLAPYLPEGMKFVVYGPSGVLENVMALTGYDNLCYMLADEPELVEEIFYMVGSRLVKYYKQIVGLDCVGALISNDDWGFNTQTMLSTADMRRLVFPYHKQIVETAHGAGKPIFLHSCGNLERVMDDVIDSMGYDGKHSYEDKIMPVEEAYDRYGGRIAIMGGIDMDYVCRADPKDVYNRSLAMLEKTGGKGYALGTGNSIPEYVPYEGYFAMIAAALNNEIK</sequence>
<dbReference type="GO" id="GO:0006779">
    <property type="term" value="P:porphyrin-containing compound biosynthetic process"/>
    <property type="evidence" value="ECO:0007669"/>
    <property type="project" value="InterPro"/>
</dbReference>
<dbReference type="PANTHER" id="PTHR47099">
    <property type="entry name" value="METHYLCOBAMIDE:COM METHYLTRANSFERASE MTBA"/>
    <property type="match status" value="1"/>
</dbReference>
<reference evidence="2" key="1">
    <citation type="submission" date="2020-10" db="EMBL/GenBank/DDBJ databases">
        <authorList>
            <person name="Gilroy R."/>
        </authorList>
    </citation>
    <scope>NUCLEOTIDE SEQUENCE</scope>
    <source>
        <strain evidence="2">4920</strain>
    </source>
</reference>
<dbReference type="SUPFAM" id="SSF51726">
    <property type="entry name" value="UROD/MetE-like"/>
    <property type="match status" value="1"/>
</dbReference>
<dbReference type="Proteomes" id="UP000886743">
    <property type="component" value="Unassembled WGS sequence"/>
</dbReference>
<dbReference type="EMBL" id="DVOF01000182">
    <property type="protein sequence ID" value="HIV03156.1"/>
    <property type="molecule type" value="Genomic_DNA"/>
</dbReference>
<accession>A0A9D1NHW0</accession>
<gene>
    <name evidence="2" type="ORF">IAC74_06235</name>
</gene>
<evidence type="ECO:0000313" key="3">
    <source>
        <dbReference type="Proteomes" id="UP000886743"/>
    </source>
</evidence>
<dbReference type="InterPro" id="IPR052024">
    <property type="entry name" value="Methanogen_methyltrans"/>
</dbReference>
<protein>
    <submittedName>
        <fullName evidence="2">Uroporphyrinogen-III decarboxylase-like protein</fullName>
    </submittedName>
</protein>
<evidence type="ECO:0000313" key="2">
    <source>
        <dbReference type="EMBL" id="HIV03156.1"/>
    </source>
</evidence>
<dbReference type="Pfam" id="PF01208">
    <property type="entry name" value="URO-D"/>
    <property type="match status" value="1"/>
</dbReference>
<proteinExistence type="predicted"/>
<dbReference type="InterPro" id="IPR038071">
    <property type="entry name" value="UROD/MetE-like_sf"/>
</dbReference>
<reference evidence="2" key="2">
    <citation type="journal article" date="2021" name="PeerJ">
        <title>Extensive microbial diversity within the chicken gut microbiome revealed by metagenomics and culture.</title>
        <authorList>
            <person name="Gilroy R."/>
            <person name="Ravi A."/>
            <person name="Getino M."/>
            <person name="Pursley I."/>
            <person name="Horton D.L."/>
            <person name="Alikhan N.F."/>
            <person name="Baker D."/>
            <person name="Gharbi K."/>
            <person name="Hall N."/>
            <person name="Watson M."/>
            <person name="Adriaenssens E.M."/>
            <person name="Foster-Nyarko E."/>
            <person name="Jarju S."/>
            <person name="Secka A."/>
            <person name="Antonio M."/>
            <person name="Oren A."/>
            <person name="Chaudhuri R.R."/>
            <person name="La Ragione R."/>
            <person name="Hildebrand F."/>
            <person name="Pallen M.J."/>
        </authorList>
    </citation>
    <scope>NUCLEOTIDE SEQUENCE</scope>
    <source>
        <strain evidence="2">4920</strain>
    </source>
</reference>
<dbReference type="InterPro" id="IPR000257">
    <property type="entry name" value="Uroporphyrinogen_deCOase"/>
</dbReference>
<organism evidence="2 3">
    <name type="scientific">Candidatus Aphodoplasma excrementigallinarum</name>
    <dbReference type="NCBI Taxonomy" id="2840673"/>
    <lineage>
        <taxon>Bacteria</taxon>
        <taxon>Bacillati</taxon>
        <taxon>Bacillota</taxon>
        <taxon>Clostridia</taxon>
        <taxon>Eubacteriales</taxon>
        <taxon>Candidatus Aphodoplasma</taxon>
    </lineage>
</organism>
<feature type="domain" description="Uroporphyrinogen decarboxylase (URO-D)" evidence="1">
    <location>
        <begin position="143"/>
        <end position="342"/>
    </location>
</feature>
<dbReference type="GO" id="GO:0004853">
    <property type="term" value="F:uroporphyrinogen decarboxylase activity"/>
    <property type="evidence" value="ECO:0007669"/>
    <property type="project" value="InterPro"/>
</dbReference>
<dbReference type="Gene3D" id="3.20.20.210">
    <property type="match status" value="1"/>
</dbReference>
<evidence type="ECO:0000259" key="1">
    <source>
        <dbReference type="Pfam" id="PF01208"/>
    </source>
</evidence>
<dbReference type="AlphaFoldDB" id="A0A9D1NHW0"/>
<comment type="caution">
    <text evidence="2">The sequence shown here is derived from an EMBL/GenBank/DDBJ whole genome shotgun (WGS) entry which is preliminary data.</text>
</comment>
<name>A0A9D1NHW0_9FIRM</name>